<evidence type="ECO:0000313" key="1">
    <source>
        <dbReference type="EMBL" id="AAF07693.1"/>
    </source>
</evidence>
<dbReference type="EnsemblBacteria" id="AAF07693">
    <property type="protein sequence ID" value="AAF07693"/>
    <property type="gene ID" value="BB_U04"/>
</dbReference>
<dbReference type="InterPro" id="IPR003459">
    <property type="entry name" value="Borrelia_plasmid_OrfA"/>
</dbReference>
<geneLocation type="plasmid" evidence="1 2">
    <name>lp21</name>
</geneLocation>
<evidence type="ECO:0000313" key="2">
    <source>
        <dbReference type="Proteomes" id="UP000001807"/>
    </source>
</evidence>
<dbReference type="PATRIC" id="fig|224326.49.peg.308"/>
<organism evidence="1 2">
    <name type="scientific">Borreliella burgdorferi (strain ATCC 35210 / DSM 4680 / CIP 102532 / B31)</name>
    <name type="common">Borrelia burgdorferi</name>
    <dbReference type="NCBI Taxonomy" id="224326"/>
    <lineage>
        <taxon>Bacteria</taxon>
        <taxon>Pseudomonadati</taxon>
        <taxon>Spirochaetota</taxon>
        <taxon>Spirochaetia</taxon>
        <taxon>Spirochaetales</taxon>
        <taxon>Borreliaceae</taxon>
        <taxon>Borreliella</taxon>
    </lineage>
</organism>
<dbReference type="EMBL" id="AE001582">
    <property type="protein sequence ID" value="AAF07693.1"/>
    <property type="molecule type" value="Genomic_DNA"/>
</dbReference>
<dbReference type="KEGG" id="bbu:BB_U04"/>
<keyword evidence="1" id="KW-0614">Plasmid</keyword>
<protein>
    <submittedName>
        <fullName evidence="1">BBC01</fullName>
    </submittedName>
</protein>
<gene>
    <name evidence="1" type="ordered locus">BB_U04</name>
</gene>
<name>Q9S027_BORBU</name>
<dbReference type="Pfam" id="PF02414">
    <property type="entry name" value="Borrelia_orfA"/>
    <property type="match status" value="1"/>
</dbReference>
<dbReference type="AlphaFoldDB" id="Q9S027"/>
<accession>Q9S027</accession>
<proteinExistence type="predicted"/>
<dbReference type="OrthoDB" id="351996at2"/>
<reference evidence="1 2" key="2">
    <citation type="journal article" date="2000" name="Mol. Microbiol.">
        <title>A bacterial genome in flux: the twelve linear and nine circular extrachromosomal DNAs in an infectious isolate of the Lyme disease spirochete Borrelia burgdorferi.</title>
        <authorList>
            <person name="Casjens S."/>
            <person name="Palmer N."/>
            <person name="van Vugt R."/>
            <person name="Huang W.M."/>
            <person name="Stevenson B."/>
            <person name="Rosa P."/>
            <person name="Lathigra R."/>
            <person name="Sutton G."/>
            <person name="Peterson J."/>
            <person name="Dodson R.J."/>
            <person name="Haft D."/>
            <person name="Hickey E."/>
            <person name="Gwinn M."/>
            <person name="White O."/>
            <person name="Fraser C.M."/>
        </authorList>
    </citation>
    <scope>NUCLEOTIDE SEQUENCE [LARGE SCALE GENOMIC DNA]</scope>
    <source>
        <strain evidence="2">ATCC 35210 / DSM 4680 / CIP 102532 / B31</strain>
    </source>
</reference>
<reference evidence="2" key="1">
    <citation type="journal article" date="1997" name="Nature">
        <title>Genomic sequence of a Lyme disease spirochaete, Borrelia burgdorferi.</title>
        <authorList>
            <person name="Fraser C.M."/>
            <person name="Casjens S."/>
            <person name="Huang W.M."/>
            <person name="Sutton G.G."/>
            <person name="Clayton R."/>
            <person name="Lathigra R."/>
            <person name="White O."/>
            <person name="Ketchum K.A."/>
            <person name="Dodson R."/>
            <person name="Hickey E.K."/>
            <person name="Gwinn M."/>
            <person name="Dougherty B."/>
            <person name="Tomb J.F."/>
            <person name="Fleischmann R.D."/>
            <person name="Richardson D."/>
            <person name="Peterson J."/>
            <person name="Kerlavage A.R."/>
            <person name="Quackenbush J."/>
            <person name="Salzberg S."/>
            <person name="Hanson M."/>
            <person name="van Vugt R."/>
            <person name="Palmer N."/>
            <person name="Adams M.D."/>
            <person name="Gocayne J."/>
            <person name="Weidman J."/>
            <person name="Utterback T."/>
            <person name="Watthey L."/>
            <person name="McDonald L."/>
            <person name="Artiach P."/>
            <person name="Bowman C."/>
            <person name="Garland S."/>
            <person name="Fuji C."/>
            <person name="Cotton M.D."/>
            <person name="Horst K."/>
            <person name="Roberts K."/>
            <person name="Hatch B."/>
            <person name="Smith H.O."/>
            <person name="Venter J.C."/>
        </authorList>
    </citation>
    <scope>NUCLEOTIDE SEQUENCE [LARGE SCALE GENOMIC DNA]</scope>
    <source>
        <strain evidence="2">ATCC 35210 / DSM 4680 / CIP 102532 / B31</strain>
    </source>
</reference>
<dbReference type="HOGENOM" id="CLU_066594_0_0_12"/>
<sequence length="380" mass="45985">MLISFVKESLPMHKIKTTNNNPRNCYNKVQYKLIVLISTICYLNKTHKKYTQKTILYYFNENLRKNGQTISTLRTMQKYIYRLQKEIKVTTNYYQHMGVNSGTEIYYKLNYPKKDCYHKINQHFKEKKETRFQNRVTNYFNKNSDSKMGSVQCESCNSNKNNIKEERKINEIEKYQVINYFNKCNFSCKEILSILLNLNVDKDTMIKIIKTIKRTDIKAKNKNIYFPKSCSKEKQEKLKKILCNTQKELEKSGYNSEQLETNFQKIYENYKYKPHFIIENHKYSDLSYIKRKLEKSIERKKENSKQDYKNLRTNIFNILIEQLKKETNIEILKPIIKEYLNNQKKIEYKKVFRIYYSELLEIINGKHYSNLKKFRKKSVG</sequence>
<dbReference type="Proteomes" id="UP000001807">
    <property type="component" value="Plasmid lp21"/>
</dbReference>
<keyword evidence="2" id="KW-1185">Reference proteome</keyword>